<keyword evidence="2" id="KW-0732">Signal</keyword>
<proteinExistence type="predicted"/>
<name>A0A0D0UZ87_9TREE</name>
<keyword evidence="1" id="KW-1133">Transmembrane helix</keyword>
<reference evidence="3 4" key="1">
    <citation type="submission" date="2015-01" db="EMBL/GenBank/DDBJ databases">
        <title>The Genome Sequence of Cryptococcus gattii Ram5.</title>
        <authorList>
            <consortium name="The Broad Institute Genomics Platform"/>
            <person name="Cuomo C."/>
            <person name="Litvintseva A."/>
            <person name="Chen Y."/>
            <person name="Heitman J."/>
            <person name="Sun S."/>
            <person name="Springer D."/>
            <person name="Dromer F."/>
            <person name="Young S."/>
            <person name="Zeng Q."/>
            <person name="Gargeya S."/>
            <person name="Abouelleil A."/>
            <person name="Alvarado L."/>
            <person name="Chapman S.B."/>
            <person name="Gainer-Dewar J."/>
            <person name="Goldberg J."/>
            <person name="Griggs A."/>
            <person name="Gujja S."/>
            <person name="Hansen M."/>
            <person name="Howarth C."/>
            <person name="Imamovic A."/>
            <person name="Larimer J."/>
            <person name="Murphy C."/>
            <person name="Naylor J."/>
            <person name="Pearson M."/>
            <person name="Priest M."/>
            <person name="Roberts A."/>
            <person name="Saif S."/>
            <person name="Shea T."/>
            <person name="Sykes S."/>
            <person name="Wortman J."/>
            <person name="Nusbaum C."/>
            <person name="Birren B."/>
        </authorList>
    </citation>
    <scope>NUCLEOTIDE SEQUENCE [LARGE SCALE GENOMIC DNA]</scope>
    <source>
        <strain evidence="3 4">Ram5</strain>
    </source>
</reference>
<evidence type="ECO:0000256" key="1">
    <source>
        <dbReference type="SAM" id="Phobius"/>
    </source>
</evidence>
<dbReference type="AlphaFoldDB" id="A0A0D0UZ87"/>
<dbReference type="Proteomes" id="UP000053392">
    <property type="component" value="Unassembled WGS sequence"/>
</dbReference>
<keyword evidence="4" id="KW-1185">Reference proteome</keyword>
<protein>
    <submittedName>
        <fullName evidence="3">Uncharacterized protein</fullName>
    </submittedName>
</protein>
<evidence type="ECO:0000256" key="2">
    <source>
        <dbReference type="SAM" id="SignalP"/>
    </source>
</evidence>
<dbReference type="HOGENOM" id="CLU_1555180_0_0_1"/>
<accession>A0A0D0UZ87</accession>
<feature type="signal peptide" evidence="2">
    <location>
        <begin position="1"/>
        <end position="17"/>
    </location>
</feature>
<dbReference type="EMBL" id="KN847902">
    <property type="protein sequence ID" value="KIR40566.1"/>
    <property type="molecule type" value="Genomic_DNA"/>
</dbReference>
<keyword evidence="1" id="KW-0812">Transmembrane</keyword>
<feature type="transmembrane region" description="Helical" evidence="1">
    <location>
        <begin position="92"/>
        <end position="111"/>
    </location>
</feature>
<dbReference type="OrthoDB" id="2571685at2759"/>
<keyword evidence="1" id="KW-0472">Membrane</keyword>
<feature type="chain" id="PRO_5002223067" evidence="2">
    <location>
        <begin position="18"/>
        <end position="172"/>
    </location>
</feature>
<evidence type="ECO:0000313" key="4">
    <source>
        <dbReference type="Proteomes" id="UP000053392"/>
    </source>
</evidence>
<sequence>MLLGGTFLLLAPTFVHSRPLADWEKKSATNSTFSFKKSTLLQRDDESYSEKAKNWCNDNPSECKAVVSTFGTVFLILPDRTTSLCTNCNHRLWSIGTLSICGLFLIIFVLFKFYRRRKRRQAVAKDSLQQTEAKAAQDALEQKVEERFFHRQREMKLRHDMEMLGLSNNKGK</sequence>
<gene>
    <name evidence="3" type="ORF">I313_03217</name>
</gene>
<organism evidence="3 4">
    <name type="scientific">Cryptococcus deuterogattii Ram5</name>
    <dbReference type="NCBI Taxonomy" id="1296110"/>
    <lineage>
        <taxon>Eukaryota</taxon>
        <taxon>Fungi</taxon>
        <taxon>Dikarya</taxon>
        <taxon>Basidiomycota</taxon>
        <taxon>Agaricomycotina</taxon>
        <taxon>Tremellomycetes</taxon>
        <taxon>Tremellales</taxon>
        <taxon>Cryptococcaceae</taxon>
        <taxon>Cryptococcus</taxon>
        <taxon>Cryptococcus gattii species complex</taxon>
    </lineage>
</organism>
<evidence type="ECO:0000313" key="3">
    <source>
        <dbReference type="EMBL" id="KIR40566.1"/>
    </source>
</evidence>